<evidence type="ECO:0000256" key="1">
    <source>
        <dbReference type="ARBA" id="ARBA00005466"/>
    </source>
</evidence>
<gene>
    <name evidence="5" type="ORF">PDIGIT_LOCUS13729</name>
</gene>
<dbReference type="PROSITE" id="PS51387">
    <property type="entry name" value="FAD_PCMH"/>
    <property type="match status" value="1"/>
</dbReference>
<keyword evidence="6" id="KW-1185">Reference proteome</keyword>
<dbReference type="OrthoDB" id="9983560at2759"/>
<comment type="caution">
    <text evidence="5">The sequence shown here is derived from an EMBL/GenBank/DDBJ whole genome shotgun (WGS) entry which is preliminary data.</text>
</comment>
<dbReference type="InterPro" id="IPR016166">
    <property type="entry name" value="FAD-bd_PCMH"/>
</dbReference>
<feature type="domain" description="FAD-binding PCMH-type" evidence="4">
    <location>
        <begin position="106"/>
        <end position="290"/>
    </location>
</feature>
<keyword evidence="2" id="KW-0560">Oxidoreductase</keyword>
<dbReference type="Gene3D" id="3.30.465.10">
    <property type="match status" value="2"/>
</dbReference>
<dbReference type="PANTHER" id="PTHR13878">
    <property type="entry name" value="GULONOLACTONE OXIDASE"/>
    <property type="match status" value="1"/>
</dbReference>
<proteinExistence type="inferred from homology"/>
<evidence type="ECO:0000256" key="2">
    <source>
        <dbReference type="ARBA" id="ARBA00023002"/>
    </source>
</evidence>
<organism evidence="5 6">
    <name type="scientific">Periconia digitata</name>
    <dbReference type="NCBI Taxonomy" id="1303443"/>
    <lineage>
        <taxon>Eukaryota</taxon>
        <taxon>Fungi</taxon>
        <taxon>Dikarya</taxon>
        <taxon>Ascomycota</taxon>
        <taxon>Pezizomycotina</taxon>
        <taxon>Dothideomycetes</taxon>
        <taxon>Pleosporomycetidae</taxon>
        <taxon>Pleosporales</taxon>
        <taxon>Massarineae</taxon>
        <taxon>Periconiaceae</taxon>
        <taxon>Periconia</taxon>
    </lineage>
</organism>
<evidence type="ECO:0000313" key="6">
    <source>
        <dbReference type="Proteomes" id="UP001152607"/>
    </source>
</evidence>
<dbReference type="EMBL" id="CAOQHR010000010">
    <property type="protein sequence ID" value="CAI6340549.1"/>
    <property type="molecule type" value="Genomic_DNA"/>
</dbReference>
<feature type="signal peptide" evidence="3">
    <location>
        <begin position="1"/>
        <end position="23"/>
    </location>
</feature>
<dbReference type="GO" id="GO:0016491">
    <property type="term" value="F:oxidoreductase activity"/>
    <property type="evidence" value="ECO:0007669"/>
    <property type="project" value="UniProtKB-KW"/>
</dbReference>
<keyword evidence="3" id="KW-0732">Signal</keyword>
<dbReference type="Proteomes" id="UP001152607">
    <property type="component" value="Unassembled WGS sequence"/>
</dbReference>
<evidence type="ECO:0000259" key="4">
    <source>
        <dbReference type="PROSITE" id="PS51387"/>
    </source>
</evidence>
<sequence length="586" mass="63473">MEFTKRQLRLSLFTATFFRLCHSTATLEQWQTLNATLGGRLHAGVPIAESCFSQEGYHSSTYITGQFGGYTNANWATCQKTAQGCSLDWLDPFNSTVFATGQVCHQGSVPPFYIDVRNVSDIQAGLKFAKITGTPLTIKNTGHDYQGRSSAPGSLALWTHNIRPEIKLANEFIPEGCSAPVQGKAVTFGAGQQFGGLYDFGNQNNVTIIGGISSTVGTAGGWIAGGGHSQISNAFGLGVDNVLQIKTVLPNGTLITANECQNQDMWFALRGGGGGTFGVNYEMTSKAWPVTSLRVAFVTFDSSHPTTTSTFLSIMIENASRWAKEGWSGHFYGGANYSQASGYILATPLLSKDEASASMQPVFDKLSASLGNVTLTAEMRNYDTFYDFYEEILLPAGQQIGVATAFGGRLVPSSSFEGAENQAKLRDALLSVKAILTYPTRNTTDPNVVKYGAPFVVQAVSPNNYPTTAANDTSSIPPVWRDSIWNVVANLPFSNQASADEIQRAFQGGHEAAEVLREAMPDSAAYSNEADLYETNYTTSFWGEKNYERLLSIKKEIDPDNLLTCWHCVGWNPDDAKYGCYPTLSA</sequence>
<dbReference type="InterPro" id="IPR036318">
    <property type="entry name" value="FAD-bd_PCMH-like_sf"/>
</dbReference>
<accession>A0A9W4XQH9</accession>
<name>A0A9W4XQH9_9PLEO</name>
<protein>
    <recommendedName>
        <fullName evidence="4">FAD-binding PCMH-type domain-containing protein</fullName>
    </recommendedName>
</protein>
<reference evidence="5" key="1">
    <citation type="submission" date="2023-01" db="EMBL/GenBank/DDBJ databases">
        <authorList>
            <person name="Van Ghelder C."/>
            <person name="Rancurel C."/>
        </authorList>
    </citation>
    <scope>NUCLEOTIDE SEQUENCE</scope>
    <source>
        <strain evidence="5">CNCM I-4278</strain>
    </source>
</reference>
<dbReference type="Pfam" id="PF01565">
    <property type="entry name" value="FAD_binding_4"/>
    <property type="match status" value="1"/>
</dbReference>
<dbReference type="AlphaFoldDB" id="A0A9W4XQH9"/>
<dbReference type="SUPFAM" id="SSF56176">
    <property type="entry name" value="FAD-binding/transporter-associated domain-like"/>
    <property type="match status" value="1"/>
</dbReference>
<dbReference type="InterPro" id="IPR016169">
    <property type="entry name" value="FAD-bd_PCMH_sub2"/>
</dbReference>
<dbReference type="InterPro" id="IPR050432">
    <property type="entry name" value="FAD-linked_Oxidoreductases_BP"/>
</dbReference>
<dbReference type="Pfam" id="PF08031">
    <property type="entry name" value="BBE"/>
    <property type="match status" value="1"/>
</dbReference>
<dbReference type="GO" id="GO:0071949">
    <property type="term" value="F:FAD binding"/>
    <property type="evidence" value="ECO:0007669"/>
    <property type="project" value="InterPro"/>
</dbReference>
<feature type="chain" id="PRO_5040878708" description="FAD-binding PCMH-type domain-containing protein" evidence="3">
    <location>
        <begin position="24"/>
        <end position="586"/>
    </location>
</feature>
<evidence type="ECO:0000256" key="3">
    <source>
        <dbReference type="SAM" id="SignalP"/>
    </source>
</evidence>
<dbReference type="PANTHER" id="PTHR13878:SF91">
    <property type="entry name" value="FAD BINDING DOMAIN PROTEIN (AFU_ORTHOLOGUE AFUA_6G12070)-RELATED"/>
    <property type="match status" value="1"/>
</dbReference>
<dbReference type="InterPro" id="IPR006094">
    <property type="entry name" value="Oxid_FAD_bind_N"/>
</dbReference>
<comment type="similarity">
    <text evidence="1">Belongs to the oxygen-dependent FAD-linked oxidoreductase family.</text>
</comment>
<evidence type="ECO:0000313" key="5">
    <source>
        <dbReference type="EMBL" id="CAI6340549.1"/>
    </source>
</evidence>
<dbReference type="InterPro" id="IPR012951">
    <property type="entry name" value="BBE"/>
</dbReference>